<evidence type="ECO:0000313" key="2">
    <source>
        <dbReference type="Proteomes" id="UP001370348"/>
    </source>
</evidence>
<dbReference type="EMBL" id="CP089984">
    <property type="protein sequence ID" value="WXB15374.1"/>
    <property type="molecule type" value="Genomic_DNA"/>
</dbReference>
<organism evidence="1 2">
    <name type="scientific">Pendulispora albinea</name>
    <dbReference type="NCBI Taxonomy" id="2741071"/>
    <lineage>
        <taxon>Bacteria</taxon>
        <taxon>Pseudomonadati</taxon>
        <taxon>Myxococcota</taxon>
        <taxon>Myxococcia</taxon>
        <taxon>Myxococcales</taxon>
        <taxon>Sorangiineae</taxon>
        <taxon>Pendulisporaceae</taxon>
        <taxon>Pendulispora</taxon>
    </lineage>
</organism>
<accession>A0ABZ2M0K0</accession>
<sequence length="178" mass="19355">MRAWLTPDRDGFGLYFFALPPDIPPSKKVDDLRSHYDAQLRPSGGAIVEASLLRVDGCLAVKTIAKIPQHASGFTYVASVMIPFRDFSFVLKVQCEEGGTTGVREAVLLDQQMAAGAKLEVSGGRMRVAGFDPDDERFDVAFPMHPLSRARRAIHHVTTTARVDAAVKGLPSFAGLPM</sequence>
<dbReference type="RefSeq" id="WP_394824999.1">
    <property type="nucleotide sequence ID" value="NZ_CP089984.1"/>
</dbReference>
<keyword evidence="2" id="KW-1185">Reference proteome</keyword>
<proteinExistence type="predicted"/>
<reference evidence="1 2" key="1">
    <citation type="submission" date="2021-12" db="EMBL/GenBank/DDBJ databases">
        <title>Discovery of the Pendulisporaceae a myxobacterial family with distinct sporulation behavior and unique specialized metabolism.</title>
        <authorList>
            <person name="Garcia R."/>
            <person name="Popoff A."/>
            <person name="Bader C.D."/>
            <person name="Loehr J."/>
            <person name="Walesch S."/>
            <person name="Walt C."/>
            <person name="Boldt J."/>
            <person name="Bunk B."/>
            <person name="Haeckl F.J.F.P.J."/>
            <person name="Gunesch A.P."/>
            <person name="Birkelbach J."/>
            <person name="Nuebel U."/>
            <person name="Pietschmann T."/>
            <person name="Bach T."/>
            <person name="Mueller R."/>
        </authorList>
    </citation>
    <scope>NUCLEOTIDE SEQUENCE [LARGE SCALE GENOMIC DNA]</scope>
    <source>
        <strain evidence="1 2">MSr11954</strain>
    </source>
</reference>
<evidence type="ECO:0000313" key="1">
    <source>
        <dbReference type="EMBL" id="WXB15374.1"/>
    </source>
</evidence>
<dbReference type="Proteomes" id="UP001370348">
    <property type="component" value="Chromosome"/>
</dbReference>
<gene>
    <name evidence="1" type="ORF">LZC94_47080</name>
</gene>
<protein>
    <submittedName>
        <fullName evidence="1">Uncharacterized protein</fullName>
    </submittedName>
</protein>
<name>A0ABZ2M0K0_9BACT</name>